<evidence type="ECO:0000313" key="2">
    <source>
        <dbReference type="EMBL" id="CAF2074034.1"/>
    </source>
</evidence>
<keyword evidence="1" id="KW-0472">Membrane</keyword>
<evidence type="ECO:0000256" key="1">
    <source>
        <dbReference type="SAM" id="Phobius"/>
    </source>
</evidence>
<keyword evidence="1" id="KW-0812">Transmembrane</keyword>
<gene>
    <name evidence="2" type="ORF">DARMORV10_C01P30810.1</name>
</gene>
<keyword evidence="1" id="KW-1133">Transmembrane helix</keyword>
<reference evidence="2" key="1">
    <citation type="submission" date="2021-01" db="EMBL/GenBank/DDBJ databases">
        <authorList>
            <consortium name="Genoscope - CEA"/>
            <person name="William W."/>
        </authorList>
    </citation>
    <scope>NUCLEOTIDE SEQUENCE</scope>
</reference>
<sequence length="93" mass="10935">MHHSCSLTRVLRHQGSLTMLVSGFILNLLLRLKMLTPFRRVLNRNKFCNILQRTREVYVAYCVRNRSRHSSVILLSHLRSCLRRLFTGINGLQ</sequence>
<dbReference type="EMBL" id="HG994365">
    <property type="protein sequence ID" value="CAF2074034.1"/>
    <property type="molecule type" value="Genomic_DNA"/>
</dbReference>
<dbReference type="Proteomes" id="UP001295469">
    <property type="component" value="Chromosome C01"/>
</dbReference>
<name>A0A816RHQ8_BRANA</name>
<dbReference type="AlphaFoldDB" id="A0A816RHQ8"/>
<accession>A0A816RHQ8</accession>
<organism evidence="2">
    <name type="scientific">Brassica napus</name>
    <name type="common">Rape</name>
    <dbReference type="NCBI Taxonomy" id="3708"/>
    <lineage>
        <taxon>Eukaryota</taxon>
        <taxon>Viridiplantae</taxon>
        <taxon>Streptophyta</taxon>
        <taxon>Embryophyta</taxon>
        <taxon>Tracheophyta</taxon>
        <taxon>Spermatophyta</taxon>
        <taxon>Magnoliopsida</taxon>
        <taxon>eudicotyledons</taxon>
        <taxon>Gunneridae</taxon>
        <taxon>Pentapetalae</taxon>
        <taxon>rosids</taxon>
        <taxon>malvids</taxon>
        <taxon>Brassicales</taxon>
        <taxon>Brassicaceae</taxon>
        <taxon>Brassiceae</taxon>
        <taxon>Brassica</taxon>
    </lineage>
</organism>
<proteinExistence type="predicted"/>
<protein>
    <submittedName>
        <fullName evidence="2">(rape) hypothetical protein</fullName>
    </submittedName>
</protein>
<feature type="transmembrane region" description="Helical" evidence="1">
    <location>
        <begin position="12"/>
        <end position="30"/>
    </location>
</feature>